<feature type="transmembrane region" description="Helical" evidence="6">
    <location>
        <begin position="261"/>
        <end position="279"/>
    </location>
</feature>
<dbReference type="PANTHER" id="PTHR22911:SF6">
    <property type="entry name" value="SOLUTE CARRIER FAMILY 35 MEMBER G1"/>
    <property type="match status" value="1"/>
</dbReference>
<sequence>MQFVPERISTYWLEDRLPKFSGRWNRIPGNIRGAILVLLATLSGSIMGALIKVVGQRVPVFEILFIRQLFALLMVAPIIIKSGSAALKTSVWKLYLIRGAFSFIAMSAGFTAVVYMPLAEVTAIGFVRTLFTTLLAIVFLHEVVGIRRWSVTIIGFIGVLVIIRPDTGEFNIYALLAVISAFFVAAIMIILRKVSQIDKPSTIMVYQSLLVTLFMAGPAWWYWTAPTLSEVLIIILIALLLSAMQWFYIQAYRVAEAVTVAQVEYVRLLFATGIGILFFAEIPTIWTLLGASIIVASTFYTVHRSAVRKREREVVDDK</sequence>
<comment type="similarity">
    <text evidence="2">Belongs to the drug/metabolite transporter (DMT) superfamily. 10 TMS drug/metabolite exporter (DME) (TC 2.A.7.3) family.</text>
</comment>
<feature type="transmembrane region" description="Helical" evidence="6">
    <location>
        <begin position="92"/>
        <end position="115"/>
    </location>
</feature>
<dbReference type="SUPFAM" id="SSF103481">
    <property type="entry name" value="Multidrug resistance efflux transporter EmrE"/>
    <property type="match status" value="2"/>
</dbReference>
<feature type="transmembrane region" description="Helical" evidence="6">
    <location>
        <begin position="146"/>
        <end position="164"/>
    </location>
</feature>
<dbReference type="GO" id="GO:0016020">
    <property type="term" value="C:membrane"/>
    <property type="evidence" value="ECO:0007669"/>
    <property type="project" value="UniProtKB-SubCell"/>
</dbReference>
<feature type="domain" description="EamA" evidence="7">
    <location>
        <begin position="173"/>
        <end position="300"/>
    </location>
</feature>
<dbReference type="EMBL" id="LAQL01000003">
    <property type="protein sequence ID" value="KLN61588.1"/>
    <property type="molecule type" value="Genomic_DNA"/>
</dbReference>
<evidence type="ECO:0000256" key="5">
    <source>
        <dbReference type="ARBA" id="ARBA00023136"/>
    </source>
</evidence>
<evidence type="ECO:0000313" key="8">
    <source>
        <dbReference type="EMBL" id="KLN61588.1"/>
    </source>
</evidence>
<evidence type="ECO:0000256" key="1">
    <source>
        <dbReference type="ARBA" id="ARBA00004141"/>
    </source>
</evidence>
<name>A0A0H2MGS7_9PROT</name>
<evidence type="ECO:0000259" key="7">
    <source>
        <dbReference type="Pfam" id="PF00892"/>
    </source>
</evidence>
<evidence type="ECO:0000256" key="4">
    <source>
        <dbReference type="ARBA" id="ARBA00022989"/>
    </source>
</evidence>
<keyword evidence="9" id="KW-1185">Reference proteome</keyword>
<feature type="transmembrane region" description="Helical" evidence="6">
    <location>
        <begin position="229"/>
        <end position="249"/>
    </location>
</feature>
<accession>A0A0H2MGS7</accession>
<feature type="transmembrane region" description="Helical" evidence="6">
    <location>
        <begin position="203"/>
        <end position="223"/>
    </location>
</feature>
<dbReference type="AlphaFoldDB" id="A0A0H2MGS7"/>
<dbReference type="Proteomes" id="UP000035444">
    <property type="component" value="Unassembled WGS sequence"/>
</dbReference>
<comment type="caution">
    <text evidence="8">The sequence shown here is derived from an EMBL/GenBank/DDBJ whole genome shotgun (WGS) entry which is preliminary data.</text>
</comment>
<dbReference type="InterPro" id="IPR000620">
    <property type="entry name" value="EamA_dom"/>
</dbReference>
<dbReference type="RefSeq" id="WP_047762923.1">
    <property type="nucleotide sequence ID" value="NZ_LAQL01000003.1"/>
</dbReference>
<keyword evidence="4 6" id="KW-1133">Transmembrane helix</keyword>
<feature type="transmembrane region" description="Helical" evidence="6">
    <location>
        <begin position="285"/>
        <end position="302"/>
    </location>
</feature>
<evidence type="ECO:0000256" key="3">
    <source>
        <dbReference type="ARBA" id="ARBA00022692"/>
    </source>
</evidence>
<keyword evidence="3 6" id="KW-0812">Transmembrane</keyword>
<evidence type="ECO:0000256" key="2">
    <source>
        <dbReference type="ARBA" id="ARBA00009853"/>
    </source>
</evidence>
<evidence type="ECO:0000256" key="6">
    <source>
        <dbReference type="SAM" id="Phobius"/>
    </source>
</evidence>
<dbReference type="InterPro" id="IPR037185">
    <property type="entry name" value="EmrE-like"/>
</dbReference>
<feature type="transmembrane region" description="Helical" evidence="6">
    <location>
        <begin position="60"/>
        <end position="80"/>
    </location>
</feature>
<gene>
    <name evidence="8" type="ORF">WH96_04360</name>
</gene>
<dbReference type="PANTHER" id="PTHR22911">
    <property type="entry name" value="ACYL-MALONYL CONDENSING ENZYME-RELATED"/>
    <property type="match status" value="1"/>
</dbReference>
<feature type="transmembrane region" description="Helical" evidence="6">
    <location>
        <begin position="121"/>
        <end position="139"/>
    </location>
</feature>
<protein>
    <recommendedName>
        <fullName evidence="7">EamA domain-containing protein</fullName>
    </recommendedName>
</protein>
<feature type="transmembrane region" description="Helical" evidence="6">
    <location>
        <begin position="33"/>
        <end position="54"/>
    </location>
</feature>
<feature type="domain" description="EamA" evidence="7">
    <location>
        <begin position="32"/>
        <end position="163"/>
    </location>
</feature>
<keyword evidence="5 6" id="KW-0472">Membrane</keyword>
<dbReference type="STRING" id="1489064.WH96_04360"/>
<comment type="subcellular location">
    <subcellularLocation>
        <location evidence="1">Membrane</location>
        <topology evidence="1">Multi-pass membrane protein</topology>
    </subcellularLocation>
</comment>
<reference evidence="8 9" key="1">
    <citation type="submission" date="2015-03" db="EMBL/GenBank/DDBJ databases">
        <title>Genome Sequence of Kiloniella spongiae MEBiC09566, isolated from a marine sponge.</title>
        <authorList>
            <person name="Shao Z."/>
            <person name="Wang L."/>
            <person name="Li X."/>
        </authorList>
    </citation>
    <scope>NUCLEOTIDE SEQUENCE [LARGE SCALE GENOMIC DNA]</scope>
    <source>
        <strain evidence="8 9">MEBiC09566</strain>
    </source>
</reference>
<proteinExistence type="inferred from homology"/>
<dbReference type="Pfam" id="PF00892">
    <property type="entry name" value="EamA"/>
    <property type="match status" value="2"/>
</dbReference>
<organism evidence="8 9">
    <name type="scientific">Kiloniella spongiae</name>
    <dbReference type="NCBI Taxonomy" id="1489064"/>
    <lineage>
        <taxon>Bacteria</taxon>
        <taxon>Pseudomonadati</taxon>
        <taxon>Pseudomonadota</taxon>
        <taxon>Alphaproteobacteria</taxon>
        <taxon>Rhodospirillales</taxon>
        <taxon>Kiloniellaceae</taxon>
        <taxon>Kiloniella</taxon>
    </lineage>
</organism>
<feature type="transmembrane region" description="Helical" evidence="6">
    <location>
        <begin position="170"/>
        <end position="191"/>
    </location>
</feature>
<evidence type="ECO:0000313" key="9">
    <source>
        <dbReference type="Proteomes" id="UP000035444"/>
    </source>
</evidence>
<dbReference type="OrthoDB" id="9807937at2"/>